<dbReference type="EMBL" id="GG692421">
    <property type="protein sequence ID" value="EER42927.1"/>
    <property type="molecule type" value="Genomic_DNA"/>
</dbReference>
<accession>C6H9E4</accession>
<dbReference type="AlphaFoldDB" id="C6H9E4"/>
<dbReference type="OrthoDB" id="3794209at2759"/>
<dbReference type="OMA" id="NDWTDPV"/>
<evidence type="ECO:0008006" key="4">
    <source>
        <dbReference type="Google" id="ProtNLM"/>
    </source>
</evidence>
<reference evidence="3" key="1">
    <citation type="submission" date="2009-05" db="EMBL/GenBank/DDBJ databases">
        <title>The genome sequence of Ajellomyces capsulatus strain H143.</title>
        <authorList>
            <person name="Champion M."/>
            <person name="Cuomo C.A."/>
            <person name="Ma L.-J."/>
            <person name="Henn M.R."/>
            <person name="Sil A."/>
            <person name="Goldman B."/>
            <person name="Young S.K."/>
            <person name="Kodira C.D."/>
            <person name="Zeng Q."/>
            <person name="Koehrsen M."/>
            <person name="Alvarado L."/>
            <person name="Berlin A.M."/>
            <person name="Borenstein D."/>
            <person name="Chen Z."/>
            <person name="Engels R."/>
            <person name="Freedman E."/>
            <person name="Gellesch M."/>
            <person name="Goldberg J."/>
            <person name="Griggs A."/>
            <person name="Gujja S."/>
            <person name="Heiman D.I."/>
            <person name="Hepburn T.A."/>
            <person name="Howarth C."/>
            <person name="Jen D."/>
            <person name="Larson L."/>
            <person name="Lewis B."/>
            <person name="Mehta T."/>
            <person name="Park D."/>
            <person name="Pearson M."/>
            <person name="Roberts A."/>
            <person name="Saif S."/>
            <person name="Shea T.D."/>
            <person name="Shenoy N."/>
            <person name="Sisk P."/>
            <person name="Stolte C."/>
            <person name="Sykes S."/>
            <person name="Walk T."/>
            <person name="White J."/>
            <person name="Yandava C."/>
            <person name="Klein B."/>
            <person name="McEwen J.G."/>
            <person name="Puccia R."/>
            <person name="Goldman G.H."/>
            <person name="Felipe M.S."/>
            <person name="Nino-Vega G."/>
            <person name="San-Blas G."/>
            <person name="Taylor J.W."/>
            <person name="Mendoza L."/>
            <person name="Galagan J.E."/>
            <person name="Nusbaum C."/>
            <person name="Birren B.W."/>
        </authorList>
    </citation>
    <scope>NUCLEOTIDE SEQUENCE [LARGE SCALE GENOMIC DNA]</scope>
    <source>
        <strain evidence="3">H143</strain>
    </source>
</reference>
<proteinExistence type="predicted"/>
<organism evidence="2 3">
    <name type="scientific">Ajellomyces capsulatus (strain H143)</name>
    <name type="common">Darling's disease fungus</name>
    <name type="synonym">Histoplasma capsulatum</name>
    <dbReference type="NCBI Taxonomy" id="544712"/>
    <lineage>
        <taxon>Eukaryota</taxon>
        <taxon>Fungi</taxon>
        <taxon>Dikarya</taxon>
        <taxon>Ascomycota</taxon>
        <taxon>Pezizomycotina</taxon>
        <taxon>Eurotiomycetes</taxon>
        <taxon>Eurotiomycetidae</taxon>
        <taxon>Onygenales</taxon>
        <taxon>Ajellomycetaceae</taxon>
        <taxon>Histoplasma</taxon>
    </lineage>
</organism>
<name>C6H9E4_AJECH</name>
<dbReference type="Proteomes" id="UP000002624">
    <property type="component" value="Unassembled WGS sequence"/>
</dbReference>
<evidence type="ECO:0000313" key="2">
    <source>
        <dbReference type="EMBL" id="EER42927.1"/>
    </source>
</evidence>
<gene>
    <name evidence="2" type="ORF">HCDG_02825</name>
</gene>
<evidence type="ECO:0000256" key="1">
    <source>
        <dbReference type="SAM" id="MobiDB-lite"/>
    </source>
</evidence>
<feature type="region of interest" description="Disordered" evidence="1">
    <location>
        <begin position="93"/>
        <end position="112"/>
    </location>
</feature>
<dbReference type="VEuPathDB" id="FungiDB:HCDG_02825"/>
<dbReference type="HOGENOM" id="CLU_1062419_0_0_1"/>
<evidence type="ECO:0000313" key="3">
    <source>
        <dbReference type="Proteomes" id="UP000002624"/>
    </source>
</evidence>
<protein>
    <recommendedName>
        <fullName evidence="4">N-acetyltransferase domain-containing protein</fullName>
    </recommendedName>
</protein>
<sequence>MELSSEFHSTLLDVKQLAAYPNLEALMSMVNEGFHIRHRELFAMDQRGRFENVEELVDSLDAVGRCCIITQSQPDNDPRIVACSMVKAYHEGDPVSTPPLKNGDGQEVSSPNGTKWTTSELHDQQATLAAQRVKTEDSEIDIRCITDWEVAVVVVRQDPQLSKLGFAVRCVSLLEQDLMERLEQAEKEDAKGAIAQGRQQLLTFWVKATKAINGPYWERRGYKTVRTKTFPKGFWGAYRDFEFAWMKKCIVKQAIFEVGFTTTPKRTNP</sequence>